<dbReference type="EMBL" id="FOYS01000004">
    <property type="protein sequence ID" value="SFR61644.1"/>
    <property type="molecule type" value="Genomic_DNA"/>
</dbReference>
<dbReference type="Proteomes" id="UP000243250">
    <property type="component" value="Unassembled WGS sequence"/>
</dbReference>
<evidence type="ECO:0000259" key="2">
    <source>
        <dbReference type="Pfam" id="PF24035"/>
    </source>
</evidence>
<evidence type="ECO:0000256" key="1">
    <source>
        <dbReference type="SAM" id="Coils"/>
    </source>
</evidence>
<dbReference type="RefSeq" id="WP_245758370.1">
    <property type="nucleotide sequence ID" value="NZ_FOYS01000004.1"/>
</dbReference>
<sequence>MPENVLVDWDDVYSALSSDLRRALLYELDGAGRPMTVDAVASRLSDRDVGDSDRLDVKAEIVHVHLPKLIHAGLVVHDPETDTVASADLADRIPTEFFAPEAETRRGLLTNVERARLEAGDADADEYRETVARLRERMRDEVAADVRLLAEHRPDVFEQLREIVRRA</sequence>
<protein>
    <recommendedName>
        <fullName evidence="2">DUF7344 domain-containing protein</fullName>
    </recommendedName>
</protein>
<dbReference type="AlphaFoldDB" id="A0A1I6I4T4"/>
<dbReference type="Pfam" id="PF24035">
    <property type="entry name" value="DUF7344"/>
    <property type="match status" value="1"/>
</dbReference>
<evidence type="ECO:0000313" key="4">
    <source>
        <dbReference type="Proteomes" id="UP000243250"/>
    </source>
</evidence>
<dbReference type="InterPro" id="IPR036388">
    <property type="entry name" value="WH-like_DNA-bd_sf"/>
</dbReference>
<dbReference type="InterPro" id="IPR036390">
    <property type="entry name" value="WH_DNA-bd_sf"/>
</dbReference>
<accession>A0A1I6I4T4</accession>
<dbReference type="SUPFAM" id="SSF46785">
    <property type="entry name" value="Winged helix' DNA-binding domain"/>
    <property type="match status" value="1"/>
</dbReference>
<reference evidence="4" key="1">
    <citation type="submission" date="2016-10" db="EMBL/GenBank/DDBJ databases">
        <authorList>
            <person name="Varghese N."/>
            <person name="Submissions S."/>
        </authorList>
    </citation>
    <scope>NUCLEOTIDE SEQUENCE [LARGE SCALE GENOMIC DNA]</scope>
    <source>
        <strain evidence="4">CGMCC 1.8711</strain>
    </source>
</reference>
<feature type="coiled-coil region" evidence="1">
    <location>
        <begin position="117"/>
        <end position="144"/>
    </location>
</feature>
<keyword evidence="1" id="KW-0175">Coiled coil</keyword>
<name>A0A1I6I4T4_9EURY</name>
<gene>
    <name evidence="3" type="ORF">SAMN04488124_2811</name>
</gene>
<evidence type="ECO:0000313" key="3">
    <source>
        <dbReference type="EMBL" id="SFR61644.1"/>
    </source>
</evidence>
<dbReference type="STRING" id="555875.SAMN04488124_2811"/>
<organism evidence="3 4">
    <name type="scientific">Halogeometricum limi</name>
    <dbReference type="NCBI Taxonomy" id="555875"/>
    <lineage>
        <taxon>Archaea</taxon>
        <taxon>Methanobacteriati</taxon>
        <taxon>Methanobacteriota</taxon>
        <taxon>Stenosarchaea group</taxon>
        <taxon>Halobacteria</taxon>
        <taxon>Halobacteriales</taxon>
        <taxon>Haloferacaceae</taxon>
        <taxon>Halogeometricum</taxon>
    </lineage>
</organism>
<keyword evidence="4" id="KW-1185">Reference proteome</keyword>
<feature type="domain" description="DUF7344" evidence="2">
    <location>
        <begin position="14"/>
        <end position="84"/>
    </location>
</feature>
<dbReference type="Gene3D" id="1.10.10.10">
    <property type="entry name" value="Winged helix-like DNA-binding domain superfamily/Winged helix DNA-binding domain"/>
    <property type="match status" value="1"/>
</dbReference>
<dbReference type="InterPro" id="IPR055768">
    <property type="entry name" value="DUF7344"/>
</dbReference>
<proteinExistence type="predicted"/>